<dbReference type="Gene3D" id="2.40.50.140">
    <property type="entry name" value="Nucleic acid-binding proteins"/>
    <property type="match status" value="2"/>
</dbReference>
<dbReference type="InterPro" id="IPR039566">
    <property type="entry name" value="CvfB_S1_st"/>
</dbReference>
<dbReference type="Pfam" id="PF13509">
    <property type="entry name" value="S1_2"/>
    <property type="match status" value="1"/>
</dbReference>
<name>A0A1V3G5T4_9BACL</name>
<evidence type="ECO:0000259" key="2">
    <source>
        <dbReference type="PROSITE" id="PS50126"/>
    </source>
</evidence>
<dbReference type="InterPro" id="IPR036388">
    <property type="entry name" value="WH-like_DNA-bd_sf"/>
</dbReference>
<dbReference type="EMBL" id="MQMF01000003">
    <property type="protein sequence ID" value="OOE10768.1"/>
    <property type="molecule type" value="Genomic_DNA"/>
</dbReference>
<dbReference type="PIRSF" id="PIRSF012524">
    <property type="entry name" value="YitL_S1"/>
    <property type="match status" value="1"/>
</dbReference>
<dbReference type="SUPFAM" id="SSF50249">
    <property type="entry name" value="Nucleic acid-binding proteins"/>
    <property type="match status" value="1"/>
</dbReference>
<dbReference type="Pfam" id="PF21191">
    <property type="entry name" value="CvfB_1st"/>
    <property type="match status" value="1"/>
</dbReference>
<evidence type="ECO:0000313" key="3">
    <source>
        <dbReference type="EMBL" id="OOE10768.1"/>
    </source>
</evidence>
<sequence>MDQQKRNETMESKKPGLVYTLKVLRDSDLGYVLDLEDGKEVLLHKAEAKGKYEEGSNVEVFLYQDHEGRLAATETIPKVRLDSLAWLEVAGVNHKLGVFLHIGIKKDLLLSKDDLPESWDEWPHIGDKLYSGMKLDKKGRLFADLATEEEMVEQAEAATETAFNQQASGYVYKINESGVLVFTDEQHIGFIHNDELKVTPRLGQKLGARVAFVREDGRINLSMKARKEVAYSEDAERIYQYLREHKGQMPLTDKSSPDEIKETFQMSKAAFKRALGKLMKEEKIIQENGKTYLQI</sequence>
<reference evidence="3 4" key="1">
    <citation type="submission" date="2016-11" db="EMBL/GenBank/DDBJ databases">
        <authorList>
            <person name="Jaros S."/>
            <person name="Januszkiewicz K."/>
            <person name="Wedrychowicz H."/>
        </authorList>
    </citation>
    <scope>NUCLEOTIDE SEQUENCE [LARGE SCALE GENOMIC DNA]</scope>
    <source>
        <strain evidence="3 4">Con a/3</strain>
    </source>
</reference>
<dbReference type="Pfam" id="PF21543">
    <property type="entry name" value="CvfB_2nd"/>
    <property type="match status" value="1"/>
</dbReference>
<dbReference type="GO" id="GO:0003677">
    <property type="term" value="F:DNA binding"/>
    <property type="evidence" value="ECO:0007669"/>
    <property type="project" value="UniProtKB-KW"/>
</dbReference>
<organism evidence="3 4">
    <name type="scientific">Fictibacillus arsenicus</name>
    <dbReference type="NCBI Taxonomy" id="255247"/>
    <lineage>
        <taxon>Bacteria</taxon>
        <taxon>Bacillati</taxon>
        <taxon>Bacillota</taxon>
        <taxon>Bacilli</taxon>
        <taxon>Bacillales</taxon>
        <taxon>Fictibacillaceae</taxon>
        <taxon>Fictibacillus</taxon>
    </lineage>
</organism>
<dbReference type="Proteomes" id="UP000188597">
    <property type="component" value="Unassembled WGS sequence"/>
</dbReference>
<feature type="domain" description="S1 motif" evidence="2">
    <location>
        <begin position="164"/>
        <end position="224"/>
    </location>
</feature>
<accession>A0A1V3G5T4</accession>
<comment type="caution">
    <text evidence="3">The sequence shown here is derived from an EMBL/GenBank/DDBJ whole genome shotgun (WGS) entry which is preliminary data.</text>
</comment>
<dbReference type="InterPro" id="IPR014464">
    <property type="entry name" value="CvfB_fam"/>
</dbReference>
<dbReference type="PROSITE" id="PS50126">
    <property type="entry name" value="S1"/>
    <property type="match status" value="1"/>
</dbReference>
<dbReference type="Gene3D" id="1.10.10.10">
    <property type="entry name" value="Winged helix-like DNA-binding domain superfamily/Winged helix DNA-binding domain"/>
    <property type="match status" value="1"/>
</dbReference>
<keyword evidence="3" id="KW-0238">DNA-binding</keyword>
<dbReference type="InterPro" id="IPR048587">
    <property type="entry name" value="CvfB_S1_3rd"/>
</dbReference>
<proteinExistence type="inferred from homology"/>
<evidence type="ECO:0000256" key="1">
    <source>
        <dbReference type="PIRNR" id="PIRNR012524"/>
    </source>
</evidence>
<gene>
    <name evidence="3" type="ORF">UN64_15580</name>
</gene>
<dbReference type="InterPro" id="IPR012340">
    <property type="entry name" value="NA-bd_OB-fold"/>
</dbReference>
<dbReference type="Pfam" id="PF17783">
    <property type="entry name" value="WHD_CvfB"/>
    <property type="match status" value="1"/>
</dbReference>
<protein>
    <submittedName>
        <fullName evidence="3">DNA-binding protein</fullName>
    </submittedName>
</protein>
<dbReference type="InterPro" id="IPR040764">
    <property type="entry name" value="CvfB_WH"/>
</dbReference>
<evidence type="ECO:0000313" key="4">
    <source>
        <dbReference type="Proteomes" id="UP000188597"/>
    </source>
</evidence>
<dbReference type="InterPro" id="IPR048588">
    <property type="entry name" value="CvfB_S1_2nd"/>
</dbReference>
<dbReference type="InterPro" id="IPR003029">
    <property type="entry name" value="S1_domain"/>
</dbReference>
<dbReference type="AlphaFoldDB" id="A0A1V3G5T4"/>
<dbReference type="PANTHER" id="PTHR37296:SF1">
    <property type="entry name" value="CONSERVED VIRULENCE FACTOR B"/>
    <property type="match status" value="1"/>
</dbReference>
<dbReference type="PANTHER" id="PTHR37296">
    <property type="entry name" value="CONSERVED VIRULENCE FACTOR B"/>
    <property type="match status" value="1"/>
</dbReference>
<comment type="similarity">
    <text evidence="1">Belongs to the CvfB family.</text>
</comment>
<dbReference type="SMART" id="SM00316">
    <property type="entry name" value="S1"/>
    <property type="match status" value="2"/>
</dbReference>